<comment type="caution">
    <text evidence="3">The sequence shown here is derived from an EMBL/GenBank/DDBJ whole genome shotgun (WGS) entry which is preliminary data.</text>
</comment>
<name>A0ABP3IQ87_9ACTN</name>
<accession>A0ABP3IQ87</accession>
<dbReference type="Pfam" id="PF00652">
    <property type="entry name" value="Ricin_B_lectin"/>
    <property type="match status" value="1"/>
</dbReference>
<keyword evidence="4" id="KW-1185">Reference proteome</keyword>
<feature type="domain" description="Ricin B lectin" evidence="2">
    <location>
        <begin position="47"/>
        <end position="180"/>
    </location>
</feature>
<dbReference type="EMBL" id="BAAABX010000048">
    <property type="protein sequence ID" value="GAA0415432.1"/>
    <property type="molecule type" value="Genomic_DNA"/>
</dbReference>
<protein>
    <recommendedName>
        <fullName evidence="2">Ricin B lectin domain-containing protein</fullName>
    </recommendedName>
</protein>
<reference evidence="4" key="1">
    <citation type="journal article" date="2019" name="Int. J. Syst. Evol. Microbiol.">
        <title>The Global Catalogue of Microorganisms (GCM) 10K type strain sequencing project: providing services to taxonomists for standard genome sequencing and annotation.</title>
        <authorList>
            <consortium name="The Broad Institute Genomics Platform"/>
            <consortium name="The Broad Institute Genome Sequencing Center for Infectious Disease"/>
            <person name="Wu L."/>
            <person name="Ma J."/>
        </authorList>
    </citation>
    <scope>NUCLEOTIDE SEQUENCE [LARGE SCALE GENOMIC DNA]</scope>
    <source>
        <strain evidence="4">JCM 4788</strain>
    </source>
</reference>
<dbReference type="SUPFAM" id="SSF50370">
    <property type="entry name" value="Ricin B-like lectins"/>
    <property type="match status" value="1"/>
</dbReference>
<organism evidence="3 4">
    <name type="scientific">Streptomyces luteireticuli</name>
    <dbReference type="NCBI Taxonomy" id="173858"/>
    <lineage>
        <taxon>Bacteria</taxon>
        <taxon>Bacillati</taxon>
        <taxon>Actinomycetota</taxon>
        <taxon>Actinomycetes</taxon>
        <taxon>Kitasatosporales</taxon>
        <taxon>Streptomycetaceae</taxon>
        <taxon>Streptomyces</taxon>
    </lineage>
</organism>
<dbReference type="RefSeq" id="WP_344026435.1">
    <property type="nucleotide sequence ID" value="NZ_BAAABX010000048.1"/>
</dbReference>
<evidence type="ECO:0000259" key="2">
    <source>
        <dbReference type="SMART" id="SM00458"/>
    </source>
</evidence>
<dbReference type="Proteomes" id="UP001500879">
    <property type="component" value="Unassembled WGS sequence"/>
</dbReference>
<dbReference type="Gene3D" id="2.80.10.50">
    <property type="match status" value="1"/>
</dbReference>
<dbReference type="PROSITE" id="PS50231">
    <property type="entry name" value="RICIN_B_LECTIN"/>
    <property type="match status" value="1"/>
</dbReference>
<proteinExistence type="predicted"/>
<evidence type="ECO:0000313" key="3">
    <source>
        <dbReference type="EMBL" id="GAA0415432.1"/>
    </source>
</evidence>
<gene>
    <name evidence="3" type="ORF">GCM10010357_40920</name>
</gene>
<dbReference type="InterPro" id="IPR000772">
    <property type="entry name" value="Ricin_B_lectin"/>
</dbReference>
<evidence type="ECO:0000313" key="4">
    <source>
        <dbReference type="Proteomes" id="UP001500879"/>
    </source>
</evidence>
<sequence length="180" mass="18437">MNLEFRAKRYGFVAGVALSTAVLAAAPMTASAAGQGESPSLAQKQVASPFTLVNGVSGRCMDDPGYVTTNGTQIALWDCNGGVNQKWTGNGSGTLTIGGKCLDVANGATGAHTPGTRAVLWDCNGSPTQNWLFNPNQSTPIKNASSGLCLDTAMAQGTPGVPVVMWNCGTSSPSQAWTPK</sequence>
<feature type="chain" id="PRO_5046460848" description="Ricin B lectin domain-containing protein" evidence="1">
    <location>
        <begin position="33"/>
        <end position="180"/>
    </location>
</feature>
<dbReference type="SMART" id="SM00458">
    <property type="entry name" value="RICIN"/>
    <property type="match status" value="1"/>
</dbReference>
<dbReference type="InterPro" id="IPR035992">
    <property type="entry name" value="Ricin_B-like_lectins"/>
</dbReference>
<keyword evidence="1" id="KW-0732">Signal</keyword>
<evidence type="ECO:0000256" key="1">
    <source>
        <dbReference type="SAM" id="SignalP"/>
    </source>
</evidence>
<feature type="signal peptide" evidence="1">
    <location>
        <begin position="1"/>
        <end position="32"/>
    </location>
</feature>
<dbReference type="CDD" id="cd23418">
    <property type="entry name" value="beta-trefoil_Ricin_XLN-like"/>
    <property type="match status" value="1"/>
</dbReference>